<feature type="repeat" description="TPR" evidence="1">
    <location>
        <begin position="677"/>
        <end position="710"/>
    </location>
</feature>
<dbReference type="PANTHER" id="PTHR47691">
    <property type="entry name" value="REGULATOR-RELATED"/>
    <property type="match status" value="1"/>
</dbReference>
<dbReference type="PRINTS" id="PR00364">
    <property type="entry name" value="DISEASERSIST"/>
</dbReference>
<dbReference type="CDD" id="cd15831">
    <property type="entry name" value="BTAD"/>
    <property type="match status" value="1"/>
</dbReference>
<dbReference type="SMART" id="SM01043">
    <property type="entry name" value="BTAD"/>
    <property type="match status" value="1"/>
</dbReference>
<keyword evidence="1" id="KW-0802">TPR repeat</keyword>
<dbReference type="SUPFAM" id="SSF52540">
    <property type="entry name" value="P-loop containing nucleoside triphosphate hydrolases"/>
    <property type="match status" value="1"/>
</dbReference>
<dbReference type="SMART" id="SM00028">
    <property type="entry name" value="TPR"/>
    <property type="match status" value="4"/>
</dbReference>
<sequence length="802" mass="85979">MIDVEPDRVDLHRFERLLRDGRRLDPLPRLGLLREAVTLWRGEPLTDLTGEWVEQVRVRARHQRIEAVVSWAEAEIAVGEPGRAIDGLTGLLHDDPLVEPVAAVLVRALHAVGRAADARACYEQVRARLHEELGVTPGPALTAAIKGEAEPRRSGRVLSRLVPDLPSFAGRSAELDRLDALAAPVAVVSGTAGVGKTTTAIHWAHRVRDRFPGGQLYVNLRGFDPTGSPMPPEQAIGVLLAAWQLSPDQLPTDLAGRTALYRELLADQRVLVVLDNAHDAEQVRPLLPATPGCLAVVTSRNALDGLVARDGAVPVTLDLLDVDAGLELLGGRLGAQRVAAEGAAAREIVRRCAGLPLALAIVAARAAARPAFSLADLAAELADTDTRLAALAGDDPGTNLRTVFAWSHRTLTPRAAELFRVVGATTASDVGVWAAASLLAVPPADARGLLGELAGKSLVVERASGRYAMHDLLRGYARTLAIDADGAARRRFTAHLAATALAADRLLEADGEDDLEPLPPGVTVRPLADRARALRWFDAERRSLLDAVASATDDRQLCRLAQGLRHYLEQRGHWADWIAVEHAARDAAHRLGDRLAEGDACTELGRAATRLGDRAARDHFARALTCYEATGDAVRQAHVHRGLGGLCFAAGDADAARDHVDRALHLYGRAGHRAGQAMALNNLAMLRSRSGDYDEALADGARALALVPVVGWDDVQGAIWSTFGSVFARLDDARTSVRCYRRARALSRRAGDRVKEADACERLAEAQLSAGDPDAARRSWQAAYDILHPLGLPRARAIAARL</sequence>
<dbReference type="Pfam" id="PF13424">
    <property type="entry name" value="TPR_12"/>
    <property type="match status" value="1"/>
</dbReference>
<name>A0A239PC88_9ACTN</name>
<dbReference type="SUPFAM" id="SSF48452">
    <property type="entry name" value="TPR-like"/>
    <property type="match status" value="3"/>
</dbReference>
<protein>
    <submittedName>
        <fullName evidence="3">NB-ARC domain-containing protein</fullName>
    </submittedName>
</protein>
<dbReference type="Pfam" id="PF03704">
    <property type="entry name" value="BTAD"/>
    <property type="match status" value="1"/>
</dbReference>
<evidence type="ECO:0000256" key="1">
    <source>
        <dbReference type="PROSITE-ProRule" id="PRU00339"/>
    </source>
</evidence>
<dbReference type="EMBL" id="FZPH01000017">
    <property type="protein sequence ID" value="SNT64565.1"/>
    <property type="molecule type" value="Genomic_DNA"/>
</dbReference>
<proteinExistence type="predicted"/>
<feature type="domain" description="Bacterial transcriptional activator" evidence="2">
    <location>
        <begin position="9"/>
        <end position="149"/>
    </location>
</feature>
<dbReference type="Proteomes" id="UP000198362">
    <property type="component" value="Unassembled WGS sequence"/>
</dbReference>
<dbReference type="PROSITE" id="PS50005">
    <property type="entry name" value="TPR"/>
    <property type="match status" value="1"/>
</dbReference>
<dbReference type="InterPro" id="IPR011990">
    <property type="entry name" value="TPR-like_helical_dom_sf"/>
</dbReference>
<evidence type="ECO:0000313" key="4">
    <source>
        <dbReference type="Proteomes" id="UP000198362"/>
    </source>
</evidence>
<dbReference type="PANTHER" id="PTHR47691:SF3">
    <property type="entry name" value="HTH-TYPE TRANSCRIPTIONAL REGULATOR RV0890C-RELATED"/>
    <property type="match status" value="1"/>
</dbReference>
<keyword evidence="4" id="KW-1185">Reference proteome</keyword>
<dbReference type="Gene3D" id="3.40.50.300">
    <property type="entry name" value="P-loop containing nucleotide triphosphate hydrolases"/>
    <property type="match status" value="1"/>
</dbReference>
<dbReference type="InterPro" id="IPR019734">
    <property type="entry name" value="TPR_rpt"/>
</dbReference>
<accession>A0A239PC88</accession>
<evidence type="ECO:0000259" key="2">
    <source>
        <dbReference type="SMART" id="SM01043"/>
    </source>
</evidence>
<dbReference type="InterPro" id="IPR005158">
    <property type="entry name" value="BTAD"/>
</dbReference>
<gene>
    <name evidence="3" type="ORF">SAMN05421812_117105</name>
</gene>
<reference evidence="3 4" key="1">
    <citation type="submission" date="2017-06" db="EMBL/GenBank/DDBJ databases">
        <authorList>
            <person name="Kim H.J."/>
            <person name="Triplett B.A."/>
        </authorList>
    </citation>
    <scope>NUCLEOTIDE SEQUENCE [LARGE SCALE GENOMIC DNA]</scope>
    <source>
        <strain evidence="3 4">CGMCC 4.5593</strain>
    </source>
</reference>
<dbReference type="AlphaFoldDB" id="A0A239PC88"/>
<dbReference type="InterPro" id="IPR027417">
    <property type="entry name" value="P-loop_NTPase"/>
</dbReference>
<dbReference type="Gene3D" id="1.25.40.10">
    <property type="entry name" value="Tetratricopeptide repeat domain"/>
    <property type="match status" value="2"/>
</dbReference>
<dbReference type="GO" id="GO:0043531">
    <property type="term" value="F:ADP binding"/>
    <property type="evidence" value="ECO:0007669"/>
    <property type="project" value="InterPro"/>
</dbReference>
<organism evidence="3 4">
    <name type="scientific">Asanoa hainanensis</name>
    <dbReference type="NCBI Taxonomy" id="560556"/>
    <lineage>
        <taxon>Bacteria</taxon>
        <taxon>Bacillati</taxon>
        <taxon>Actinomycetota</taxon>
        <taxon>Actinomycetes</taxon>
        <taxon>Micromonosporales</taxon>
        <taxon>Micromonosporaceae</taxon>
        <taxon>Asanoa</taxon>
    </lineage>
</organism>
<evidence type="ECO:0000313" key="3">
    <source>
        <dbReference type="EMBL" id="SNT64565.1"/>
    </source>
</evidence>
<dbReference type="RefSeq" id="WP_179266475.1">
    <property type="nucleotide sequence ID" value="NZ_FZPH01000017.1"/>
</dbReference>